<dbReference type="PROSITE" id="PS01256">
    <property type="entry name" value="CULLIN_1"/>
    <property type="match status" value="1"/>
</dbReference>
<evidence type="ECO:0000256" key="4">
    <source>
        <dbReference type="ARBA" id="ARBA00022786"/>
    </source>
</evidence>
<evidence type="ECO:0000256" key="1">
    <source>
        <dbReference type="ARBA" id="ARBA00004906"/>
    </source>
</evidence>
<evidence type="ECO:0000256" key="6">
    <source>
        <dbReference type="PROSITE-ProRule" id="PRU00330"/>
    </source>
</evidence>
<dbReference type="InterPro" id="IPR001373">
    <property type="entry name" value="Cullin_N"/>
</dbReference>
<reference evidence="9" key="2">
    <citation type="submission" date="2025-09" db="UniProtKB">
        <authorList>
            <consortium name="Ensembl"/>
        </authorList>
    </citation>
    <scope>IDENTIFICATION</scope>
</reference>
<feature type="domain" description="Cullin family profile" evidence="8">
    <location>
        <begin position="418"/>
        <end position="630"/>
    </location>
</feature>
<dbReference type="SUPFAM" id="SSF46785">
    <property type="entry name" value="Winged helix' DNA-binding domain"/>
    <property type="match status" value="1"/>
</dbReference>
<dbReference type="UniPathway" id="UPA00143"/>
<dbReference type="InterPro" id="IPR016157">
    <property type="entry name" value="Cullin_CS"/>
</dbReference>
<dbReference type="Proteomes" id="UP000472260">
    <property type="component" value="Unassembled WGS sequence"/>
</dbReference>
<dbReference type="PROSITE" id="PS50069">
    <property type="entry name" value="CULLIN_2"/>
    <property type="match status" value="1"/>
</dbReference>
<keyword evidence="4" id="KW-0833">Ubl conjugation pathway</keyword>
<dbReference type="FunFam" id="1.20.1310.10:FF:000007">
    <property type="entry name" value="Cullin 1"/>
    <property type="match status" value="1"/>
</dbReference>
<keyword evidence="3" id="KW-1017">Isopeptide bond</keyword>
<name>A0A671MYS1_9TELE</name>
<dbReference type="InterPro" id="IPR016158">
    <property type="entry name" value="Cullin_homology"/>
</dbReference>
<gene>
    <name evidence="9" type="primary">LOC107686696</name>
</gene>
<accession>A0A671MYS1</accession>
<dbReference type="GO" id="GO:0019005">
    <property type="term" value="C:SCF ubiquitin ligase complex"/>
    <property type="evidence" value="ECO:0007669"/>
    <property type="project" value="UniProtKB-ARBA"/>
</dbReference>
<comment type="pathway">
    <text evidence="1">Protein modification; protein ubiquitination.</text>
</comment>
<dbReference type="InterPro" id="IPR016159">
    <property type="entry name" value="Cullin_repeat-like_dom_sf"/>
</dbReference>
<evidence type="ECO:0000313" key="9">
    <source>
        <dbReference type="Ensembl" id="ENSSANP00000038183.1"/>
    </source>
</evidence>
<dbReference type="Ensembl" id="ENSSANT00000040632.1">
    <property type="protein sequence ID" value="ENSSANP00000038183.1"/>
    <property type="gene ID" value="ENSSANG00000018675.1"/>
</dbReference>
<reference evidence="9" key="1">
    <citation type="submission" date="2025-08" db="UniProtKB">
        <authorList>
            <consortium name="Ensembl"/>
        </authorList>
    </citation>
    <scope>IDENTIFICATION</scope>
</reference>
<dbReference type="SUPFAM" id="SSF74788">
    <property type="entry name" value="Cullin repeat-like"/>
    <property type="match status" value="1"/>
</dbReference>
<dbReference type="GO" id="GO:0006511">
    <property type="term" value="P:ubiquitin-dependent protein catabolic process"/>
    <property type="evidence" value="ECO:0007669"/>
    <property type="project" value="InterPro"/>
</dbReference>
<keyword evidence="5" id="KW-0832">Ubl conjugation</keyword>
<dbReference type="GO" id="GO:0031625">
    <property type="term" value="F:ubiquitin protein ligase binding"/>
    <property type="evidence" value="ECO:0007669"/>
    <property type="project" value="InterPro"/>
</dbReference>
<dbReference type="PANTHER" id="PTHR11932">
    <property type="entry name" value="CULLIN"/>
    <property type="match status" value="1"/>
</dbReference>
<dbReference type="FunFam" id="1.20.1310.10:FF:000023">
    <property type="entry name" value="cullin-1"/>
    <property type="match status" value="1"/>
</dbReference>
<dbReference type="Pfam" id="PF00888">
    <property type="entry name" value="Cullin"/>
    <property type="match status" value="1"/>
</dbReference>
<evidence type="ECO:0000256" key="5">
    <source>
        <dbReference type="ARBA" id="ARBA00022843"/>
    </source>
</evidence>
<protein>
    <submittedName>
        <fullName evidence="9">Cullin-1-like</fullName>
    </submittedName>
</protein>
<evidence type="ECO:0000256" key="2">
    <source>
        <dbReference type="ARBA" id="ARBA00006019"/>
    </source>
</evidence>
<evidence type="ECO:0000256" key="7">
    <source>
        <dbReference type="RuleBase" id="RU003829"/>
    </source>
</evidence>
<dbReference type="SMART" id="SM00884">
    <property type="entry name" value="Cullin_Nedd8"/>
    <property type="match status" value="1"/>
</dbReference>
<dbReference type="FunFam" id="1.10.10.10:FF:000014">
    <property type="entry name" value="Cullin 1"/>
    <property type="match status" value="1"/>
</dbReference>
<dbReference type="FunFam" id="1.20.1310.10:FF:000019">
    <property type="entry name" value="Cullin 1"/>
    <property type="match status" value="1"/>
</dbReference>
<evidence type="ECO:0000256" key="3">
    <source>
        <dbReference type="ARBA" id="ARBA00022499"/>
    </source>
</evidence>
<sequence>MSSNRGQNTHGLKQIGLDQIWDDLRSGIQQVYTRQSMAKARYMELYTHVYNYCTSVHQSNQARGAGIPPSKPSKKTATPGGAQFVGLELYKRLKEFLRSYLTNLLKDGEDLMDESVLKFYTQQWEDYRFSSKVLNGICAYLNRHWVRRECDEGRKGIYEIYSLALVTWRECLFRPLNKQVTNAVLKLIEKERNGETINTRLISGVVQSYVELGLNEDDAFVKGPTLSVYKEYFETQFLADTERFYTRESTEFLQQNPVTEYMKKAEARLLEEQRRVQVYLHESTQDELARKCEQVLIEKHLEIFHTEFQNLLDADKNEDLGRMYNLASRITDGLGELKKLLESHIHNQGLAAVEKCGDSALNDPKMYVQTILDVHKKYNALVMSAFNNDAGFVAALDKACGRFINNNAVTRMAQSSSKSPELLARYCDSLLKKSSKNPEEAELEDTLNQVMVVFKYIEDKDVFQKFYAKMLAKRLVHQNSASDDAEASMISKLKQACGFEYTSKLQRMFQDIGVSKDLNEQFKKHLSNSEPLDCKCSTLLLFVLFQRLCLSQLERSYQRFTAFYGSRHSGRKLTWLYHLSKGELVTNCFKNRYTLQASTFQMAILLQFNTENSYTVQQLADSTQIKIVNLDIPCFFVSFFKKLRVNINVPMKTEQKQEQETTHKNIEEDRKLLIQAAIVRIMKMRKVLKHQQLLAEVLNQLSSRFKPRVPVIKKCIDILIEKEYLERVDGEKDTYSYLA</sequence>
<comment type="similarity">
    <text evidence="2 6 7">Belongs to the cullin family.</text>
</comment>
<dbReference type="InterPro" id="IPR036388">
    <property type="entry name" value="WH-like_DNA-bd_sf"/>
</dbReference>
<dbReference type="AlphaFoldDB" id="A0A671MYS1"/>
<dbReference type="SMART" id="SM00182">
    <property type="entry name" value="CULLIN"/>
    <property type="match status" value="1"/>
</dbReference>
<dbReference type="FunFam" id="1.20.1310.10:FF:000011">
    <property type="entry name" value="Cullin 1"/>
    <property type="match status" value="1"/>
</dbReference>
<proteinExistence type="inferred from homology"/>
<dbReference type="Pfam" id="PF10557">
    <property type="entry name" value="Cullin_Nedd8"/>
    <property type="match status" value="1"/>
</dbReference>
<keyword evidence="10" id="KW-1185">Reference proteome</keyword>
<dbReference type="InterPro" id="IPR036317">
    <property type="entry name" value="Cullin_homology_sf"/>
</dbReference>
<evidence type="ECO:0000259" key="8">
    <source>
        <dbReference type="PROSITE" id="PS50069"/>
    </source>
</evidence>
<organism evidence="9 10">
    <name type="scientific">Sinocyclocheilus anshuiensis</name>
    <dbReference type="NCBI Taxonomy" id="1608454"/>
    <lineage>
        <taxon>Eukaryota</taxon>
        <taxon>Metazoa</taxon>
        <taxon>Chordata</taxon>
        <taxon>Craniata</taxon>
        <taxon>Vertebrata</taxon>
        <taxon>Euteleostomi</taxon>
        <taxon>Actinopterygii</taxon>
        <taxon>Neopterygii</taxon>
        <taxon>Teleostei</taxon>
        <taxon>Ostariophysi</taxon>
        <taxon>Cypriniformes</taxon>
        <taxon>Cyprinidae</taxon>
        <taxon>Cyprininae</taxon>
        <taxon>Sinocyclocheilus</taxon>
    </lineage>
</organism>
<dbReference type="InterPro" id="IPR059120">
    <property type="entry name" value="Cullin-like_AB"/>
</dbReference>
<dbReference type="InterPro" id="IPR045093">
    <property type="entry name" value="Cullin"/>
</dbReference>
<dbReference type="Pfam" id="PF26557">
    <property type="entry name" value="Cullin_AB"/>
    <property type="match status" value="1"/>
</dbReference>
<dbReference type="InterPro" id="IPR036390">
    <property type="entry name" value="WH_DNA-bd_sf"/>
</dbReference>
<evidence type="ECO:0000313" key="10">
    <source>
        <dbReference type="Proteomes" id="UP000472260"/>
    </source>
</evidence>
<dbReference type="GO" id="GO:0016567">
    <property type="term" value="P:protein ubiquitination"/>
    <property type="evidence" value="ECO:0007669"/>
    <property type="project" value="UniProtKB-UniPathway"/>
</dbReference>
<dbReference type="SUPFAM" id="SSF75632">
    <property type="entry name" value="Cullin homology domain"/>
    <property type="match status" value="1"/>
</dbReference>
<dbReference type="Gene3D" id="4.10.1030.10">
    <property type="entry name" value="Ring Box Chain A, domain 5"/>
    <property type="match status" value="1"/>
</dbReference>
<dbReference type="Gene3D" id="1.10.10.10">
    <property type="entry name" value="Winged helix-like DNA-binding domain superfamily/Winged helix DNA-binding domain"/>
    <property type="match status" value="2"/>
</dbReference>
<dbReference type="Gene3D" id="1.20.1310.10">
    <property type="entry name" value="Cullin Repeats"/>
    <property type="match status" value="4"/>
</dbReference>
<dbReference type="InterPro" id="IPR019559">
    <property type="entry name" value="Cullin_neddylation_domain"/>
</dbReference>